<dbReference type="SUPFAM" id="SSF51230">
    <property type="entry name" value="Single hybrid motif"/>
    <property type="match status" value="1"/>
</dbReference>
<evidence type="ECO:0000313" key="3">
    <source>
        <dbReference type="Proteomes" id="UP000613743"/>
    </source>
</evidence>
<reference evidence="2" key="1">
    <citation type="journal article" date="2014" name="Int. J. Syst. Evol. Microbiol.">
        <title>Complete genome sequence of Corynebacterium casei LMG S-19264T (=DSM 44701T), isolated from a smear-ripened cheese.</title>
        <authorList>
            <consortium name="US DOE Joint Genome Institute (JGI-PGF)"/>
            <person name="Walter F."/>
            <person name="Albersmeier A."/>
            <person name="Kalinowski J."/>
            <person name="Ruckert C."/>
        </authorList>
    </citation>
    <scope>NUCLEOTIDE SEQUENCE</scope>
    <source>
        <strain evidence="2">JCM 30804</strain>
    </source>
</reference>
<gene>
    <name evidence="2" type="ORF">GCM10009332_19700</name>
</gene>
<dbReference type="Pfam" id="PF00364">
    <property type="entry name" value="Biotin_lipoyl"/>
    <property type="match status" value="1"/>
</dbReference>
<proteinExistence type="predicted"/>
<accession>A0A917JS46</accession>
<dbReference type="InterPro" id="IPR011053">
    <property type="entry name" value="Single_hybrid_motif"/>
</dbReference>
<dbReference type="InterPro" id="IPR000089">
    <property type="entry name" value="Biotin_lipoyl"/>
</dbReference>
<feature type="domain" description="Lipoyl-binding" evidence="1">
    <location>
        <begin position="4"/>
        <end position="41"/>
    </location>
</feature>
<protein>
    <recommendedName>
        <fullName evidence="1">Lipoyl-binding domain-containing protein</fullName>
    </recommendedName>
</protein>
<evidence type="ECO:0000259" key="1">
    <source>
        <dbReference type="Pfam" id="PF00364"/>
    </source>
</evidence>
<organism evidence="2 3">
    <name type="scientific">Shewanella gelidii</name>
    <dbReference type="NCBI Taxonomy" id="1642821"/>
    <lineage>
        <taxon>Bacteria</taxon>
        <taxon>Pseudomonadati</taxon>
        <taxon>Pseudomonadota</taxon>
        <taxon>Gammaproteobacteria</taxon>
        <taxon>Alteromonadales</taxon>
        <taxon>Shewanellaceae</taxon>
        <taxon>Shewanella</taxon>
    </lineage>
</organism>
<comment type="caution">
    <text evidence="2">The sequence shown here is derived from an EMBL/GenBank/DDBJ whole genome shotgun (WGS) entry which is preliminary data.</text>
</comment>
<reference evidence="2" key="2">
    <citation type="submission" date="2020-09" db="EMBL/GenBank/DDBJ databases">
        <authorList>
            <person name="Sun Q."/>
            <person name="Ohkuma M."/>
        </authorList>
    </citation>
    <scope>NUCLEOTIDE SEQUENCE</scope>
    <source>
        <strain evidence="2">JCM 30804</strain>
    </source>
</reference>
<sequence length="63" mass="7086">MFDVETNKVVIEVIAPNRGIVENIQIEEDDFVVSEQVVMNLCEKDASYAAAVPKDVKYIETII</sequence>
<dbReference type="Proteomes" id="UP000613743">
    <property type="component" value="Unassembled WGS sequence"/>
</dbReference>
<keyword evidence="3" id="KW-1185">Reference proteome</keyword>
<dbReference type="EMBL" id="BMPZ01000004">
    <property type="protein sequence ID" value="GGI82550.1"/>
    <property type="molecule type" value="Genomic_DNA"/>
</dbReference>
<dbReference type="RefSeq" id="WP_188920367.1">
    <property type="nucleotide sequence ID" value="NZ_BMPZ01000004.1"/>
</dbReference>
<dbReference type="Gene3D" id="2.40.50.100">
    <property type="match status" value="1"/>
</dbReference>
<evidence type="ECO:0000313" key="2">
    <source>
        <dbReference type="EMBL" id="GGI82550.1"/>
    </source>
</evidence>
<name>A0A917JS46_9GAMM</name>
<dbReference type="AlphaFoldDB" id="A0A917JS46"/>